<feature type="region of interest" description="Disordered" evidence="2">
    <location>
        <begin position="88"/>
        <end position="109"/>
    </location>
</feature>
<dbReference type="CDD" id="cd15489">
    <property type="entry name" value="PHD_SF"/>
    <property type="match status" value="1"/>
</dbReference>
<feature type="region of interest" description="Disordered" evidence="2">
    <location>
        <begin position="411"/>
        <end position="454"/>
    </location>
</feature>
<evidence type="ECO:0000259" key="3">
    <source>
        <dbReference type="SMART" id="SM01175"/>
    </source>
</evidence>
<evidence type="ECO:0000313" key="4">
    <source>
        <dbReference type="EMBL" id="CAH3157675.1"/>
    </source>
</evidence>
<proteinExistence type="predicted"/>
<dbReference type="InterPro" id="IPR048569">
    <property type="entry name" value="RUBC_PIKBD"/>
</dbReference>
<organism evidence="4 5">
    <name type="scientific">Porites lobata</name>
    <dbReference type="NCBI Taxonomy" id="104759"/>
    <lineage>
        <taxon>Eukaryota</taxon>
        <taxon>Metazoa</taxon>
        <taxon>Cnidaria</taxon>
        <taxon>Anthozoa</taxon>
        <taxon>Hexacorallia</taxon>
        <taxon>Scleractinia</taxon>
        <taxon>Fungiina</taxon>
        <taxon>Poritidae</taxon>
        <taxon>Porites</taxon>
    </lineage>
</organism>
<protein>
    <recommendedName>
        <fullName evidence="3">Rubicon Homology domain-containing protein</fullName>
    </recommendedName>
</protein>
<reference evidence="4 5" key="1">
    <citation type="submission" date="2022-05" db="EMBL/GenBank/DDBJ databases">
        <authorList>
            <consortium name="Genoscope - CEA"/>
            <person name="William W."/>
        </authorList>
    </citation>
    <scope>NUCLEOTIDE SEQUENCE [LARGE SCALE GENOMIC DNA]</scope>
</reference>
<evidence type="ECO:0000313" key="5">
    <source>
        <dbReference type="Proteomes" id="UP001159405"/>
    </source>
</evidence>
<dbReference type="PANTHER" id="PTHR45971">
    <property type="entry name" value="PHOX (PX) DOMAIN-CONTAINING PROTEIN"/>
    <property type="match status" value="1"/>
</dbReference>
<evidence type="ECO:0000256" key="1">
    <source>
        <dbReference type="ARBA" id="ARBA00023006"/>
    </source>
</evidence>
<dbReference type="InterPro" id="IPR052428">
    <property type="entry name" value="Autophagy_HostDef_Reg"/>
</dbReference>
<feature type="domain" description="Rubicon Homology" evidence="3">
    <location>
        <begin position="628"/>
        <end position="830"/>
    </location>
</feature>
<dbReference type="Pfam" id="PF13901">
    <property type="entry name" value="RH_dom"/>
    <property type="match status" value="1"/>
</dbReference>
<evidence type="ECO:0000256" key="2">
    <source>
        <dbReference type="SAM" id="MobiDB-lite"/>
    </source>
</evidence>
<accession>A0ABN8QA28</accession>
<dbReference type="Pfam" id="PF21054">
    <property type="entry name" value="RUBC_PIKBD"/>
    <property type="match status" value="1"/>
</dbReference>
<name>A0ABN8QA28_9CNID</name>
<dbReference type="SMART" id="SM01175">
    <property type="entry name" value="DUF4206"/>
    <property type="match status" value="1"/>
</dbReference>
<sequence length="836" mass="94884">LLYSFQFPDYAFLRSLPHVEAMLTCVKAFEIGDYELLSQIDDVLLSKRKYIESWLRGDMDISLHDVHTDIQVSPDNELTSHIPVVYSDSTSSEREDLHSTPSYGSPAAEGQIDITDSSLFCRGSDIDDGVQIYAPGYGESFSCLPKSVIHLVSDSNGNGPSQTAAVIYDANNLTSSRLRTTTERSKLQKNVKATLAHAALSAVMESDETSSNPTTWFGNGQHEEHLLKIRRSASTGSLNDNLLHSKIDVTDSQTSIIKPVSDGNRFEVRITPSEPQVKKVLGHYRSRSDEIGVPKSLQPEFVVDKQGESEHRPVLFSNVSRLSSSLPTTSEPLYSNDPFLEDPYEQKSLAEMLASQDFSSCEMDKENAHFSISEALIAAIEQIKCDEVDTSDEEEDEEIIHLKEKLERKRQEKKQGRLTIQQPAFSDDTTHSTTSEPSTTTTSSKSLCDSEDELSQDWEEISSTNEELQEYGDYLYTSTVTLVSSKMDLASTESVDNLETKHSTQLSAETVAKNLLQKFANRKHPVANELQWLVSYQDAPQSLLPLPETVAVAPDDVPQVELLMKNPLTRQNSLPCRIRGNSEWAPPRAQIIFHAHKPPRRKTVMAQQNFRCAGCGMAVAPDYIKRFRYCHYLGKYFCSSCHNNYLEVIPAKIVRKWDFTKYEVSNFARELLQKIHYDPLFDIQDLNPSLYKRFRVLEGLKDIRQQLHFFKTFMLTCRKANELAETFRKLPDHICSDSHLYSIHDLLQARNGRLLLFLRSLALESLNHITHCQLCLAKGFICEYCKDGDDVIFPFQLNRVVQCSGCRASFHKNCFVEGKCPKCERIRIRYVFCCWF</sequence>
<comment type="caution">
    <text evidence="4">The sequence shown here is derived from an EMBL/GenBank/DDBJ whole genome shotgun (WGS) entry which is preliminary data.</text>
</comment>
<keyword evidence="5" id="KW-1185">Reference proteome</keyword>
<dbReference type="EMBL" id="CALNXK010000108">
    <property type="protein sequence ID" value="CAH3157675.1"/>
    <property type="molecule type" value="Genomic_DNA"/>
</dbReference>
<dbReference type="Proteomes" id="UP001159405">
    <property type="component" value="Unassembled WGS sequence"/>
</dbReference>
<keyword evidence="1" id="KW-0072">Autophagy</keyword>
<gene>
    <name evidence="4" type="ORF">PLOB_00002381</name>
</gene>
<dbReference type="PANTHER" id="PTHR45971:SF1">
    <property type="entry name" value="RUBICON, ISOFORM A"/>
    <property type="match status" value="1"/>
</dbReference>
<feature type="non-terminal residue" evidence="4">
    <location>
        <position position="1"/>
    </location>
</feature>
<dbReference type="InterPro" id="IPR025258">
    <property type="entry name" value="RH_dom"/>
</dbReference>
<feature type="compositionally biased region" description="Low complexity" evidence="2">
    <location>
        <begin position="431"/>
        <end position="447"/>
    </location>
</feature>